<reference evidence="1" key="1">
    <citation type="submission" date="2021-06" db="EMBL/GenBank/DDBJ databases">
        <authorList>
            <person name="Kallberg Y."/>
            <person name="Tangrot J."/>
            <person name="Rosling A."/>
        </authorList>
    </citation>
    <scope>NUCLEOTIDE SEQUENCE</scope>
    <source>
        <strain evidence="1">MA461A</strain>
    </source>
</reference>
<protein>
    <submittedName>
        <fullName evidence="1">4456_t:CDS:1</fullName>
    </submittedName>
</protein>
<gene>
    <name evidence="1" type="ORF">RPERSI_LOCUS28236</name>
</gene>
<evidence type="ECO:0000313" key="1">
    <source>
        <dbReference type="EMBL" id="CAG8831710.1"/>
    </source>
</evidence>
<comment type="caution">
    <text evidence="1">The sequence shown here is derived from an EMBL/GenBank/DDBJ whole genome shotgun (WGS) entry which is preliminary data.</text>
</comment>
<organism evidence="1 2">
    <name type="scientific">Racocetra persica</name>
    <dbReference type="NCBI Taxonomy" id="160502"/>
    <lineage>
        <taxon>Eukaryota</taxon>
        <taxon>Fungi</taxon>
        <taxon>Fungi incertae sedis</taxon>
        <taxon>Mucoromycota</taxon>
        <taxon>Glomeromycotina</taxon>
        <taxon>Glomeromycetes</taxon>
        <taxon>Diversisporales</taxon>
        <taxon>Gigasporaceae</taxon>
        <taxon>Racocetra</taxon>
    </lineage>
</organism>
<feature type="non-terminal residue" evidence="1">
    <location>
        <position position="82"/>
    </location>
</feature>
<evidence type="ECO:0000313" key="2">
    <source>
        <dbReference type="Proteomes" id="UP000789920"/>
    </source>
</evidence>
<dbReference type="Proteomes" id="UP000789920">
    <property type="component" value="Unassembled WGS sequence"/>
</dbReference>
<proteinExistence type="predicted"/>
<keyword evidence="2" id="KW-1185">Reference proteome</keyword>
<name>A0ACA9SA68_9GLOM</name>
<accession>A0ACA9SA68</accession>
<dbReference type="EMBL" id="CAJVQC010102059">
    <property type="protein sequence ID" value="CAG8831710.1"/>
    <property type="molecule type" value="Genomic_DNA"/>
</dbReference>
<feature type="non-terminal residue" evidence="1">
    <location>
        <position position="1"/>
    </location>
</feature>
<sequence length="82" mass="9541">KDNYGNHKVAHVTKTAVSSKEYRQNYGWILENCQHFVNKCVLGVDFSQETTLIKINENLKKEIENVDRHFNSLTIRSSSELE</sequence>